<keyword evidence="5" id="KW-0479">Metal-binding</keyword>
<evidence type="ECO:0000256" key="8">
    <source>
        <dbReference type="SAM" id="MobiDB-lite"/>
    </source>
</evidence>
<keyword evidence="4" id="KW-0540">Nuclease</keyword>
<evidence type="ECO:0000256" key="7">
    <source>
        <dbReference type="ARBA" id="ARBA00023242"/>
    </source>
</evidence>
<evidence type="ECO:0000313" key="11">
    <source>
        <dbReference type="EMBL" id="KAE8958720.1"/>
    </source>
</evidence>
<dbReference type="PANTHER" id="PTHR22930">
    <property type="match status" value="1"/>
</dbReference>
<feature type="transmembrane region" description="Helical" evidence="9">
    <location>
        <begin position="216"/>
        <end position="233"/>
    </location>
</feature>
<proteinExistence type="inferred from homology"/>
<dbReference type="GO" id="GO:0016787">
    <property type="term" value="F:hydrolase activity"/>
    <property type="evidence" value="ECO:0007669"/>
    <property type="project" value="UniProtKB-KW"/>
</dbReference>
<comment type="subcellular location">
    <subcellularLocation>
        <location evidence="2">Nucleus</location>
    </subcellularLocation>
</comment>
<sequence length="308" mass="35289">MLLRRLAFLCRHDDLAGEFGRSPEVISSIVNITASMIYMNIKSKMAFDHRMVRRYKERSAAAIFAKVGRLPNCLGFIDGTVRRICRPTRHQKQAYSGHKKMHGIKFQSVTIANGLFVSLYGPVEGRRHDGYMLRASEMEAEMAKYPDYVIYGDQGYPLRSWIICPYAGAVLTNAQTQFNLDLSKVRVAVEWSFGWIVRDWEIFTHPNNMKLFKSPIGLLYIVAAFLTNCLSCVRRRNQTSKYFRCNLPTLEIYLADLHDEDVNEDDYPSDVNEDFFDDESDLSSDSDSSDYESSDTSITSDDENKLAN</sequence>
<comment type="cofactor">
    <cofactor evidence="1">
        <name>a divalent metal cation</name>
        <dbReference type="ChEBI" id="CHEBI:60240"/>
    </cofactor>
</comment>
<evidence type="ECO:0000256" key="1">
    <source>
        <dbReference type="ARBA" id="ARBA00001968"/>
    </source>
</evidence>
<keyword evidence="6" id="KW-0378">Hydrolase</keyword>
<dbReference type="AlphaFoldDB" id="A0A6A3GPJ0"/>
<keyword evidence="9" id="KW-0472">Membrane</keyword>
<dbReference type="GO" id="GO:0004518">
    <property type="term" value="F:nuclease activity"/>
    <property type="evidence" value="ECO:0007669"/>
    <property type="project" value="UniProtKB-KW"/>
</dbReference>
<organism evidence="11 12">
    <name type="scientific">Phytophthora rubi</name>
    <dbReference type="NCBI Taxonomy" id="129364"/>
    <lineage>
        <taxon>Eukaryota</taxon>
        <taxon>Sar</taxon>
        <taxon>Stramenopiles</taxon>
        <taxon>Oomycota</taxon>
        <taxon>Peronosporomycetes</taxon>
        <taxon>Peronosporales</taxon>
        <taxon>Peronosporaceae</taxon>
        <taxon>Phytophthora</taxon>
    </lineage>
</organism>
<name>A0A6A3GPJ0_9STRA</name>
<accession>A0A6A3GPJ0</accession>
<dbReference type="EMBL" id="QXFV01007470">
    <property type="protein sequence ID" value="KAE8958720.1"/>
    <property type="molecule type" value="Genomic_DNA"/>
</dbReference>
<protein>
    <recommendedName>
        <fullName evidence="10">DDE Tnp4 domain-containing protein</fullName>
    </recommendedName>
</protein>
<comment type="similarity">
    <text evidence="3">Belongs to the HARBI1 family.</text>
</comment>
<evidence type="ECO:0000256" key="3">
    <source>
        <dbReference type="ARBA" id="ARBA00006958"/>
    </source>
</evidence>
<dbReference type="GO" id="GO:0005634">
    <property type="term" value="C:nucleus"/>
    <property type="evidence" value="ECO:0007669"/>
    <property type="project" value="UniProtKB-SubCell"/>
</dbReference>
<reference evidence="11 12" key="1">
    <citation type="submission" date="2018-09" db="EMBL/GenBank/DDBJ databases">
        <title>Genomic investigation of the strawberry pathogen Phytophthora fragariae indicates pathogenicity is determined by transcriptional variation in three key races.</title>
        <authorList>
            <person name="Adams T.M."/>
            <person name="Armitage A.D."/>
            <person name="Sobczyk M.K."/>
            <person name="Bates H.J."/>
            <person name="Dunwell J.M."/>
            <person name="Nellist C.F."/>
            <person name="Harrison R.J."/>
        </authorList>
    </citation>
    <scope>NUCLEOTIDE SEQUENCE [LARGE SCALE GENOMIC DNA]</scope>
    <source>
        <strain evidence="11 12">SCRP249</strain>
    </source>
</reference>
<evidence type="ECO:0000256" key="4">
    <source>
        <dbReference type="ARBA" id="ARBA00022722"/>
    </source>
</evidence>
<dbReference type="Proteomes" id="UP000429607">
    <property type="component" value="Unassembled WGS sequence"/>
</dbReference>
<gene>
    <name evidence="11" type="ORF">PR001_g30963</name>
</gene>
<keyword evidence="9" id="KW-1133">Transmembrane helix</keyword>
<evidence type="ECO:0000256" key="5">
    <source>
        <dbReference type="ARBA" id="ARBA00022723"/>
    </source>
</evidence>
<dbReference type="InterPro" id="IPR045249">
    <property type="entry name" value="HARBI1-like"/>
</dbReference>
<comment type="caution">
    <text evidence="11">The sequence shown here is derived from an EMBL/GenBank/DDBJ whole genome shotgun (WGS) entry which is preliminary data.</text>
</comment>
<feature type="region of interest" description="Disordered" evidence="8">
    <location>
        <begin position="264"/>
        <end position="308"/>
    </location>
</feature>
<evidence type="ECO:0000313" key="12">
    <source>
        <dbReference type="Proteomes" id="UP000429607"/>
    </source>
</evidence>
<dbReference type="Pfam" id="PF13359">
    <property type="entry name" value="DDE_Tnp_4"/>
    <property type="match status" value="1"/>
</dbReference>
<keyword evidence="7" id="KW-0539">Nucleus</keyword>
<feature type="domain" description="DDE Tnp4" evidence="10">
    <location>
        <begin position="77"/>
        <end position="228"/>
    </location>
</feature>
<evidence type="ECO:0000256" key="6">
    <source>
        <dbReference type="ARBA" id="ARBA00022801"/>
    </source>
</evidence>
<keyword evidence="9" id="KW-0812">Transmembrane</keyword>
<dbReference type="GO" id="GO:0046872">
    <property type="term" value="F:metal ion binding"/>
    <property type="evidence" value="ECO:0007669"/>
    <property type="project" value="UniProtKB-KW"/>
</dbReference>
<evidence type="ECO:0000256" key="2">
    <source>
        <dbReference type="ARBA" id="ARBA00004123"/>
    </source>
</evidence>
<evidence type="ECO:0000256" key="9">
    <source>
        <dbReference type="SAM" id="Phobius"/>
    </source>
</evidence>
<feature type="compositionally biased region" description="Acidic residues" evidence="8">
    <location>
        <begin position="264"/>
        <end position="293"/>
    </location>
</feature>
<dbReference type="InterPro" id="IPR027806">
    <property type="entry name" value="HARBI1_dom"/>
</dbReference>
<evidence type="ECO:0000259" key="10">
    <source>
        <dbReference type="Pfam" id="PF13359"/>
    </source>
</evidence>
<dbReference type="PANTHER" id="PTHR22930:SF85">
    <property type="entry name" value="GH03217P-RELATED"/>
    <property type="match status" value="1"/>
</dbReference>